<feature type="coiled-coil region" evidence="1">
    <location>
        <begin position="12"/>
        <end position="57"/>
    </location>
</feature>
<proteinExistence type="predicted"/>
<organism evidence="4 5">
    <name type="scientific">Orbilia oligospora</name>
    <name type="common">Nematode-trapping fungus</name>
    <name type="synonym">Arthrobotrys oligospora</name>
    <dbReference type="NCBI Taxonomy" id="2813651"/>
    <lineage>
        <taxon>Eukaryota</taxon>
        <taxon>Fungi</taxon>
        <taxon>Dikarya</taxon>
        <taxon>Ascomycota</taxon>
        <taxon>Pezizomycotina</taxon>
        <taxon>Orbiliomycetes</taxon>
        <taxon>Orbiliales</taxon>
        <taxon>Orbiliaceae</taxon>
        <taxon>Orbilia</taxon>
    </lineage>
</organism>
<evidence type="ECO:0000259" key="3">
    <source>
        <dbReference type="Pfam" id="PF12770"/>
    </source>
</evidence>
<dbReference type="InterPro" id="IPR011990">
    <property type="entry name" value="TPR-like_helical_dom_sf"/>
</dbReference>
<reference evidence="4 5" key="1">
    <citation type="submission" date="2020-01" db="EMBL/GenBank/DDBJ databases">
        <authorList>
            <person name="Palmer J.M."/>
        </authorList>
    </citation>
    <scope>NUCLEOTIDE SEQUENCE [LARGE SCALE GENOMIC DNA]</scope>
    <source>
        <strain evidence="4 5">TWF970</strain>
    </source>
</reference>
<feature type="compositionally biased region" description="Polar residues" evidence="2">
    <location>
        <begin position="190"/>
        <end position="202"/>
    </location>
</feature>
<dbReference type="Pfam" id="PF12770">
    <property type="entry name" value="CHAT"/>
    <property type="match status" value="1"/>
</dbReference>
<gene>
    <name evidence="4" type="ORF">TWF970_005475</name>
</gene>
<evidence type="ECO:0000313" key="5">
    <source>
        <dbReference type="Proteomes" id="UP000474640"/>
    </source>
</evidence>
<dbReference type="Proteomes" id="UP000474640">
    <property type="component" value="Unassembled WGS sequence"/>
</dbReference>
<sequence>MSDTHYLSEGGIEEKERELRELRHTGKIKELEHRQGLEQTAQMIKKLELQIEEIRSAWTVTEITYESERFTREQKERDWQRQIEISKEKLALIAKDTKTPNVVTDLAIPKGNLKIESKENDEGDISASMAVDISQEEPQDNLKLDQAADLTLDTAVEEESNNKTSSLIFIEPGQAAEQTTSPIQDPDYGSPTQSQSLGEGSTSQALMDTVSSFLPFKVTGRVARIPPNTYMDDELSSFALKYYVDLNPREEGAEIQFIDMAREQLDEISNDLDAASERDLEDTWLLGIIYYYKFLKTGSLDDIQSAIKRTEEVLSDMCTQVDDPDYAFYLKSLITMLMQKYWCTDSIADLNQAIIRGEEMLTMGHHDYLSQLLDLMKMKRIKACKTGSYEEVEEMKVICDTILIEKNLDIVMNCGLAKYFKTRDVKILESALEVAGSQSHPMKAVLLFALSTFFKDEFNQTADFDDLKTAIKRGEEALALNHHDNKLVIEMSHHIAKLYVSKFKITDDINDLEIAIKRVEGAIDPNAAYSANGLLADLLETKFDRTGNLEDLLAAVGRAEDAVAAERNSIELGNIEGKAHRLNTLSVLLRRKFLYSRAEKLDDLERAIAVAEEGIEVLIFDEAAKKTRLYNLGGHLLTLYQKTGNLNDLTRAIDSTQKALDIALMIEPKDDASLGIIQGLLAVCFWEMFSRTGNLEDLQAAISIIERSIHVTNQDLDAAPLNRLNLSTMLATRFMQTGSLDDLQTAIKILEEAMEILPHSDLDRPRYQSNLITLLETRYRRVGNLDDIQKAISLGQEDSPTIQGHPGRPMMLGNIANCYRHRYHQTRVFEDLEIATKTIEEAIAMTPSPFGRASLLPVLMETFLQKFKITNNPDDLNRALEVSQECIASTPDDHYGKAERLFNLGQCVMTKFLQNPDITHFERSISAFEEAAQSSNANIHVRISAAHRAGGILAVAKNWTKAAEMIEIGVRLLPLVTPRQLKQQDQQDRVKEFTGLASEASSIALSANKDAKHALQLLELGRGIITSLRFGNRSDITELKMQHPELADNFERLRNLLDSPGPSNLSHLGSIKDNFDNSNLPNNPDTWDLRQRQKMDQLNDANIEFNKIVNQIRLLANFENFLLPPKAEDLIAAASDLGTFVVINTSRYRCDAFIVDKNGIRSLHLPKLQQEDIESKVNSIRSIRSTQYPSSIILKQIFEILEWLWDVAVCPILNILGFTSQPPLSIHEDNWPHVWWIPTGQLSLLPLHAAGRYSRGSTETTLDRVISSYSSSIKALIYSRYRQNPQDVKDIALAESSKEENREIILVSMDETPGQSDLSYVSQEISMVEGLLHDDNTAKTIRLERPCKKDVLEKLAQGGCKIFHFAGHGQSDPTDPSQSSLLVSDWKQNPLTVEDLMKLNLRQSFTAPWLAFLSACSTNDNNIDQLQDESINLVTSCQLAGFQHVVGTLWEVSDEHSVYAAEEVYKIISKAGDQPTGNGGALNGRSVALGVHRASRRLREITTQKYKARDKLTELETPPILSFDVEDEVCETGFKGSPEPSRGPDGEECGTRANRRLRPFGFEELDDNMQKSNPLIWAAYIHVGP</sequence>
<keyword evidence="1" id="KW-0175">Coiled coil</keyword>
<feature type="region of interest" description="Disordered" evidence="2">
    <location>
        <begin position="1532"/>
        <end position="1554"/>
    </location>
</feature>
<dbReference type="EMBL" id="JAABOJ010000003">
    <property type="protein sequence ID" value="KAF3288401.1"/>
    <property type="molecule type" value="Genomic_DNA"/>
</dbReference>
<dbReference type="OrthoDB" id="9991317at2759"/>
<evidence type="ECO:0000313" key="4">
    <source>
        <dbReference type="EMBL" id="KAF3288401.1"/>
    </source>
</evidence>
<evidence type="ECO:0000256" key="1">
    <source>
        <dbReference type="SAM" id="Coils"/>
    </source>
</evidence>
<feature type="domain" description="CHAT" evidence="3">
    <location>
        <begin position="1200"/>
        <end position="1584"/>
    </location>
</feature>
<name>A0A7C8VMB7_ORBOL</name>
<dbReference type="SUPFAM" id="SSF81901">
    <property type="entry name" value="HCP-like"/>
    <property type="match status" value="1"/>
</dbReference>
<comment type="caution">
    <text evidence="4">The sequence shown here is derived from an EMBL/GenBank/DDBJ whole genome shotgun (WGS) entry which is preliminary data.</text>
</comment>
<dbReference type="Gene3D" id="1.25.40.10">
    <property type="entry name" value="Tetratricopeptide repeat domain"/>
    <property type="match status" value="2"/>
</dbReference>
<evidence type="ECO:0000256" key="2">
    <source>
        <dbReference type="SAM" id="MobiDB-lite"/>
    </source>
</evidence>
<feature type="region of interest" description="Disordered" evidence="2">
    <location>
        <begin position="157"/>
        <end position="202"/>
    </location>
</feature>
<dbReference type="InterPro" id="IPR024983">
    <property type="entry name" value="CHAT_dom"/>
</dbReference>
<accession>A0A7C8VMB7</accession>
<protein>
    <recommendedName>
        <fullName evidence="3">CHAT domain-containing protein</fullName>
    </recommendedName>
</protein>